<comment type="caution">
    <text evidence="4">The sequence shown here is derived from an EMBL/GenBank/DDBJ whole genome shotgun (WGS) entry which is preliminary data.</text>
</comment>
<reference evidence="4 5" key="1">
    <citation type="submission" date="2020-05" db="EMBL/GenBank/DDBJ databases">
        <title>Identification and distribution of gene clusters putatively required for synthesis of sphingolipid metabolism inhibitors in phylogenetically diverse species of the filamentous fungus Fusarium.</title>
        <authorList>
            <person name="Kim H.-S."/>
            <person name="Busman M."/>
            <person name="Brown D.W."/>
            <person name="Divon H."/>
            <person name="Uhlig S."/>
            <person name="Proctor R.H."/>
        </authorList>
    </citation>
    <scope>NUCLEOTIDE SEQUENCE [LARGE SCALE GENOMIC DNA]</scope>
    <source>
        <strain evidence="4 5">NRRL 25196</strain>
    </source>
</reference>
<evidence type="ECO:0000259" key="3">
    <source>
        <dbReference type="PROSITE" id="PS50837"/>
    </source>
</evidence>
<evidence type="ECO:0000313" key="4">
    <source>
        <dbReference type="EMBL" id="KAF5536698.1"/>
    </source>
</evidence>
<sequence>MESSTSSTVQSLNASGSSRVHVGNSYSITHHHGRGSDDDGAKKYLDALRSTDPRDDKARIEQTNGGLLKDLYVWVLDSPEFITWRDESKTGRLLWIRGDPGKGKTMLLCGLVNELQPLTRLDGSQNSKAISYFFCQATNSGLNNYTAILKGLIYLLVVQHPTAVSHLDDKEDKDHWNYKVSLESTFRNILDDPALGETYLLVDALDECVEDLPLLLALISSTSSRAKWITTSRNRCEIEELFGEASSKLALSLELHEGSVSKAVDSYINYRTRQLAERKKLKKSTLQQIYDHLSQHSQGTFLWVALVCQRLERCRAWEVLSQLLQFPEGLNQFYAKMMDQIKKSASCDLYIRILAVASTVFRPLTFAELIAMESLEIDEETLPDVIAECGSFLTTKESSVVFIHQSAKDFLLRESSTLLFQSGLAHHQYNLFEGCIAMLQSLHPDIYGLVYPGVSLKEALRNCPDPDPLETIKYSCVFWADHMQEAYKLSIQSEENSDIRWIDTVHGFINEKFLFWLEALALCQNIPAALKALVFVRNLPVQGQGSYKALIEDALRFSHYFCSIIERYPLQTYASGLLFSPSNSLIRRRFEQYTSKIFSQGPKVDDKWSPIRSILEYQELEVETMSFAPTSQTLVVTTYNTLIRWNISQEPMPNIIERDRSYGKITPSSDGKWLVTIAFEQGSDFETDQSSAQCEVQVHDWTLNKIAWRQELANPNVLGMAISPDSQYLLVCYETLLVIYDIGGGLRRRYTLEKALPYSNFTRRFKDIYFSFSSDGSWVALHMHYSTQIWVLNLRTGKQYNNANWEDILPINDTKFIPGTRLLMFCDSGDNIHLWNVVEQKCEVWCHIEYPFSRFAISHFGSWMLLSGEDGLIICDRASRRVRRVTSLPWLPEQQKISISYDDQIIACETEYGLWILDADTLLADAQPTKEDTHKLFHISDNGQLIAYDLGRYIEVWDAVTSVMLCTLALDDVDRESDRTIAFAPKDRYLLCLLASRGIWRIIKSSPTELCEWLDCRNPILGWDLADESSQRVLGRFVSGPIAVSDKGYNGDRWAAACLSTRDVSVWKITNVEEKRVLRSPNSNSQEAASIAFAGNQLGIIWNSKKDSPGTSLFLLYDASTGQQLYEINFMECFDGKGLSPFKEPKLILSLSGTWVIIHPGPYGSLFLWNVSTGGKAIKVDHTFRRFFLLDDSTVSTDQGIFHLSCIGSILSETSEINTLNRFGTVRTSQKDSMPIRITFCKYGDFFGWIEFDRRPLLWRPTQYRQDIIAIGQDYVMFESSNGVDCIRFAKDADKVLHQAQQNLEANCSKEDENITCCCGSISTRPLRVF</sequence>
<keyword evidence="5" id="KW-1185">Reference proteome</keyword>
<dbReference type="SUPFAM" id="SSF52540">
    <property type="entry name" value="P-loop containing nucleoside triphosphate hydrolases"/>
    <property type="match status" value="1"/>
</dbReference>
<accession>A0A8H5IG83</accession>
<evidence type="ECO:0000256" key="2">
    <source>
        <dbReference type="SAM" id="MobiDB-lite"/>
    </source>
</evidence>
<dbReference type="SUPFAM" id="SSF82171">
    <property type="entry name" value="DPP6 N-terminal domain-like"/>
    <property type="match status" value="2"/>
</dbReference>
<feature type="region of interest" description="Disordered" evidence="2">
    <location>
        <begin position="1"/>
        <end position="42"/>
    </location>
</feature>
<dbReference type="Gene3D" id="2.130.10.10">
    <property type="entry name" value="YVTN repeat-like/Quinoprotein amine dehydrogenase"/>
    <property type="match status" value="2"/>
</dbReference>
<dbReference type="Pfam" id="PF17108">
    <property type="entry name" value="HET-S"/>
    <property type="match status" value="1"/>
</dbReference>
<protein>
    <submittedName>
        <fullName evidence="4">Heterokaryon incompatibility protein het-E-1</fullName>
    </submittedName>
</protein>
<dbReference type="PANTHER" id="PTHR10039">
    <property type="entry name" value="AMELOGENIN"/>
    <property type="match status" value="1"/>
</dbReference>
<dbReference type="InterPro" id="IPR027417">
    <property type="entry name" value="P-loop_NTPase"/>
</dbReference>
<evidence type="ECO:0000256" key="1">
    <source>
        <dbReference type="ARBA" id="ARBA00022737"/>
    </source>
</evidence>
<dbReference type="InterPro" id="IPR015943">
    <property type="entry name" value="WD40/YVTN_repeat-like_dom_sf"/>
</dbReference>
<dbReference type="Pfam" id="PF24883">
    <property type="entry name" value="NPHP3_N"/>
    <property type="match status" value="1"/>
</dbReference>
<evidence type="ECO:0000313" key="5">
    <source>
        <dbReference type="Proteomes" id="UP000574317"/>
    </source>
</evidence>
<gene>
    <name evidence="4" type="ORF">FNAPI_11690</name>
</gene>
<feature type="compositionally biased region" description="Polar residues" evidence="2">
    <location>
        <begin position="1"/>
        <end position="28"/>
    </location>
</feature>
<dbReference type="PROSITE" id="PS50837">
    <property type="entry name" value="NACHT"/>
    <property type="match status" value="1"/>
</dbReference>
<dbReference type="InterPro" id="IPR031351">
    <property type="entry name" value="NWD2_N"/>
</dbReference>
<dbReference type="InterPro" id="IPR007111">
    <property type="entry name" value="NACHT_NTPase"/>
</dbReference>
<dbReference type="EMBL" id="JAAOAO010000561">
    <property type="protein sequence ID" value="KAF5536698.1"/>
    <property type="molecule type" value="Genomic_DNA"/>
</dbReference>
<dbReference type="Gene3D" id="3.40.50.300">
    <property type="entry name" value="P-loop containing nucleotide triphosphate hydrolases"/>
    <property type="match status" value="1"/>
</dbReference>
<dbReference type="InterPro" id="IPR056884">
    <property type="entry name" value="NPHP3-like_N"/>
</dbReference>
<feature type="domain" description="NACHT" evidence="3">
    <location>
        <begin position="92"/>
        <end position="309"/>
    </location>
</feature>
<keyword evidence="1" id="KW-0677">Repeat</keyword>
<organism evidence="4 5">
    <name type="scientific">Fusarium napiforme</name>
    <dbReference type="NCBI Taxonomy" id="42672"/>
    <lineage>
        <taxon>Eukaryota</taxon>
        <taxon>Fungi</taxon>
        <taxon>Dikarya</taxon>
        <taxon>Ascomycota</taxon>
        <taxon>Pezizomycotina</taxon>
        <taxon>Sordariomycetes</taxon>
        <taxon>Hypocreomycetidae</taxon>
        <taxon>Hypocreales</taxon>
        <taxon>Nectriaceae</taxon>
        <taxon>Fusarium</taxon>
        <taxon>Fusarium fujikuroi species complex</taxon>
    </lineage>
</organism>
<name>A0A8H5IG83_9HYPO</name>
<proteinExistence type="predicted"/>
<dbReference type="Proteomes" id="UP000574317">
    <property type="component" value="Unassembled WGS sequence"/>
</dbReference>